<dbReference type="InterPro" id="IPR015813">
    <property type="entry name" value="Pyrv/PenolPyrv_kinase-like_dom"/>
</dbReference>
<dbReference type="InterPro" id="IPR005000">
    <property type="entry name" value="Aldolase/citrate-lyase_domain"/>
</dbReference>
<dbReference type="PANTHER" id="PTHR30502:SF0">
    <property type="entry name" value="PHOSPHOENOLPYRUVATE CARBOXYLASE FAMILY PROTEIN"/>
    <property type="match status" value="1"/>
</dbReference>
<dbReference type="RefSeq" id="WP_090613830.1">
    <property type="nucleotide sequence ID" value="NZ_CP067124.1"/>
</dbReference>
<dbReference type="PANTHER" id="PTHR30502">
    <property type="entry name" value="2-KETO-3-DEOXY-L-RHAMNONATE ALDOLASE"/>
    <property type="match status" value="1"/>
</dbReference>
<dbReference type="GO" id="GO:0005737">
    <property type="term" value="C:cytoplasm"/>
    <property type="evidence" value="ECO:0007669"/>
    <property type="project" value="TreeGrafter"/>
</dbReference>
<organism evidence="5 6">
    <name type="scientific">Paracoccus alcaliphilus</name>
    <dbReference type="NCBI Taxonomy" id="34002"/>
    <lineage>
        <taxon>Bacteria</taxon>
        <taxon>Pseudomonadati</taxon>
        <taxon>Pseudomonadota</taxon>
        <taxon>Alphaproteobacteria</taxon>
        <taxon>Rhodobacterales</taxon>
        <taxon>Paracoccaceae</taxon>
        <taxon>Paracoccus</taxon>
    </lineage>
</organism>
<dbReference type="Proteomes" id="UP000199054">
    <property type="component" value="Unassembled WGS sequence"/>
</dbReference>
<keyword evidence="6" id="KW-1185">Reference proteome</keyword>
<dbReference type="OrthoDB" id="9802624at2"/>
<evidence type="ECO:0000256" key="3">
    <source>
        <dbReference type="ARBA" id="ARBA00023239"/>
    </source>
</evidence>
<accession>A0A1H8KG39</accession>
<name>A0A1H8KG39_9RHOB</name>
<protein>
    <submittedName>
        <fullName evidence="5">2-keto-3-deoxy-L-rhamnonate aldolase RhmA</fullName>
    </submittedName>
</protein>
<dbReference type="AlphaFoldDB" id="A0A1H8KG39"/>
<dbReference type="GO" id="GO:0046872">
    <property type="term" value="F:metal ion binding"/>
    <property type="evidence" value="ECO:0007669"/>
    <property type="project" value="UniProtKB-KW"/>
</dbReference>
<keyword evidence="3" id="KW-0456">Lyase</keyword>
<dbReference type="STRING" id="34002.SAMN04489859_10226"/>
<gene>
    <name evidence="5" type="ORF">SAMN04489859_10226</name>
</gene>
<evidence type="ECO:0000259" key="4">
    <source>
        <dbReference type="Pfam" id="PF03328"/>
    </source>
</evidence>
<evidence type="ECO:0000256" key="2">
    <source>
        <dbReference type="ARBA" id="ARBA00022723"/>
    </source>
</evidence>
<dbReference type="EMBL" id="FODE01000022">
    <property type="protein sequence ID" value="SEN91943.1"/>
    <property type="molecule type" value="Genomic_DNA"/>
</dbReference>
<feature type="domain" description="HpcH/HpaI aldolase/citrate lyase" evidence="4">
    <location>
        <begin position="39"/>
        <end position="260"/>
    </location>
</feature>
<dbReference type="Pfam" id="PF03328">
    <property type="entry name" value="HpcH_HpaI"/>
    <property type="match status" value="1"/>
</dbReference>
<reference evidence="5 6" key="1">
    <citation type="submission" date="2016-10" db="EMBL/GenBank/DDBJ databases">
        <authorList>
            <person name="de Groot N.N."/>
        </authorList>
    </citation>
    <scope>NUCLEOTIDE SEQUENCE [LARGE SCALE GENOMIC DNA]</scope>
    <source>
        <strain evidence="5 6">DSM 8512</strain>
    </source>
</reference>
<proteinExistence type="inferred from homology"/>
<dbReference type="GO" id="GO:0016832">
    <property type="term" value="F:aldehyde-lyase activity"/>
    <property type="evidence" value="ECO:0007669"/>
    <property type="project" value="TreeGrafter"/>
</dbReference>
<evidence type="ECO:0000313" key="5">
    <source>
        <dbReference type="EMBL" id="SEN91943.1"/>
    </source>
</evidence>
<evidence type="ECO:0000313" key="6">
    <source>
        <dbReference type="Proteomes" id="UP000199054"/>
    </source>
</evidence>
<sequence length="280" mass="28275">MADQPEHQPDQVAGHAPGQRPDIRQIFVRRLRDRQPLAGSFVKSPDPAGIEILAGSGFDFAIVDAEHAAMGRAEIALLVMAGRAAGLPVLVRIPERGGHWIATALDAGAAGIVAPQVDSRAEAEALAQVMRFGMGGRGFSPSTAAAGYGRTGIAAHLAGQPQQTALICQIESAAGVQAAGAIAAVEGVDGLLLGPVDLAVSLGETDTGAAGVMQLCRDTIAAGTGQGCAAGLFLGDPATARGWLEQGASLLVLGSDQAFLRQSADRAMAGYRQALTAGGG</sequence>
<comment type="similarity">
    <text evidence="1">Belongs to the HpcH/HpaI aldolase family.</text>
</comment>
<dbReference type="Gene3D" id="3.20.20.60">
    <property type="entry name" value="Phosphoenolpyruvate-binding domains"/>
    <property type="match status" value="1"/>
</dbReference>
<dbReference type="SUPFAM" id="SSF51621">
    <property type="entry name" value="Phosphoenolpyruvate/pyruvate domain"/>
    <property type="match status" value="1"/>
</dbReference>
<dbReference type="InterPro" id="IPR050251">
    <property type="entry name" value="HpcH-HpaI_aldolase"/>
</dbReference>
<dbReference type="InterPro" id="IPR040442">
    <property type="entry name" value="Pyrv_kinase-like_dom_sf"/>
</dbReference>
<keyword evidence="2" id="KW-0479">Metal-binding</keyword>
<evidence type="ECO:0000256" key="1">
    <source>
        <dbReference type="ARBA" id="ARBA00005568"/>
    </source>
</evidence>